<dbReference type="SMART" id="SM00320">
    <property type="entry name" value="WD40"/>
    <property type="match status" value="8"/>
</dbReference>
<gene>
    <name evidence="9" type="ORF">SEMRO_925_G220890.1</name>
</gene>
<dbReference type="GO" id="GO:0006357">
    <property type="term" value="P:regulation of transcription by RNA polymerase II"/>
    <property type="evidence" value="ECO:0007669"/>
    <property type="project" value="TreeGrafter"/>
</dbReference>
<evidence type="ECO:0000256" key="1">
    <source>
        <dbReference type="ARBA" id="ARBA00004123"/>
    </source>
</evidence>
<sequence>MSSSVHNSKSAGAGDLNNSTNDDGNNSSSNNNKERGGDGESSSSVGMSLTSDEVNYLVFRYLQESGFVHSAFTFVYESMLGKTNIRNGDRSIPPGALISFLQKGLQYVGIEENLRKESKKSQKSNKTEVGPGDETDFSLLSPPVVAALTRTDPPIHLTLPPAAAAAAVKSRLETVAKLQATRMIRERAETASAPSDRPSLGSSGSARAEKELVPQQQQQQQSLEQQSHTGTKSTSTDSEGANTARSAAHLDSQPQSSPQEEKQQQQNSDSGKAAVQSSASQLQEEQQRSQEQQQQPHPSDDTRSESPRNDPADTAGLPELSGSSIASNNAAKRGNGDKRTLKKNKPSKKIQQQALSAAGNKVLHMESPTPGFATFEEAVAQLEAKNASSAPQPMDIEVSNNSNNSRSLTDAESSMSSSRPQADSTKLTSEIGLNGQRPYPRNGSRTSVPSMPGNGNLALMPSDGLMSHPPKKPQQEDLDQTMSESETLAQPPQENRSTSERDVEQEDQLTNASNDEILELRMHSSEVFMCAWNPVFTNFIATGSGDASARIWQMGGADAAAGLGPVRLLPHGEDPRDRKNKDVTTLEWSSDGKLLATGSYDGVARVWSRSGALLHTLRGHKGPIFSLKWNKRGNYLLSGSYDKTTIVWDVSGNTGFVEQQFNDHQAPALDVDWRDDTTFASCSTDKTVNICKVGVSAPLKTYSGHTDEVNAVKWDPSGDLLASCSDDCTAKVWDVSGDRSAPLQDFKSHRQEIYTVKWSPTGPGSQNPQKKCILATASFDGSVRLWNVQDGSCIRVFSRHRDSVYSVAFSPSGSFLASGSLAGQMYIWNVDEGRPVKSYKGKGDIFEVAWNKEETRVAACFSSNIVAILDFKIRP</sequence>
<keyword evidence="6" id="KW-0539">Nucleus</keyword>
<dbReference type="OrthoDB" id="1367865at2759"/>
<dbReference type="Gene3D" id="2.130.10.10">
    <property type="entry name" value="YVTN repeat-like/Quinoprotein amine dehydrogenase"/>
    <property type="match status" value="1"/>
</dbReference>
<dbReference type="PRINTS" id="PR00320">
    <property type="entry name" value="GPROTEINBRPT"/>
</dbReference>
<feature type="compositionally biased region" description="Low complexity" evidence="8">
    <location>
        <begin position="251"/>
        <end position="295"/>
    </location>
</feature>
<evidence type="ECO:0000256" key="2">
    <source>
        <dbReference type="ARBA" id="ARBA00022574"/>
    </source>
</evidence>
<dbReference type="PANTHER" id="PTHR22846:SF2">
    <property type="entry name" value="F-BOX-LIKE_WD REPEAT-CONTAINING PROTEIN EBI"/>
    <property type="match status" value="1"/>
</dbReference>
<dbReference type="GO" id="GO:0003714">
    <property type="term" value="F:transcription corepressor activity"/>
    <property type="evidence" value="ECO:0007669"/>
    <property type="project" value="InterPro"/>
</dbReference>
<evidence type="ECO:0000313" key="10">
    <source>
        <dbReference type="Proteomes" id="UP001153069"/>
    </source>
</evidence>
<reference evidence="9" key="1">
    <citation type="submission" date="2020-06" db="EMBL/GenBank/DDBJ databases">
        <authorList>
            <consortium name="Plant Systems Biology data submission"/>
        </authorList>
    </citation>
    <scope>NUCLEOTIDE SEQUENCE</scope>
    <source>
        <strain evidence="9">D6</strain>
    </source>
</reference>
<dbReference type="PROSITE" id="PS50896">
    <property type="entry name" value="LISH"/>
    <property type="match status" value="1"/>
</dbReference>
<name>A0A9N8HLL1_9STRA</name>
<dbReference type="Gene3D" id="1.20.960.30">
    <property type="match status" value="1"/>
</dbReference>
<dbReference type="InterPro" id="IPR020472">
    <property type="entry name" value="WD40_PAC1"/>
</dbReference>
<evidence type="ECO:0000313" key="9">
    <source>
        <dbReference type="EMBL" id="CAB9518336.1"/>
    </source>
</evidence>
<protein>
    <submittedName>
        <fullName evidence="9">Like/WD repeat-containing protein TBL1XR1</fullName>
    </submittedName>
</protein>
<feature type="compositionally biased region" description="Low complexity" evidence="8">
    <location>
        <begin position="215"/>
        <end position="227"/>
    </location>
</feature>
<feature type="compositionally biased region" description="Basic and acidic residues" evidence="8">
    <location>
        <begin position="298"/>
        <end position="311"/>
    </location>
</feature>
<dbReference type="InterPro" id="IPR015943">
    <property type="entry name" value="WD40/YVTN_repeat-like_dom_sf"/>
</dbReference>
<feature type="compositionally biased region" description="Polar residues" evidence="8">
    <location>
        <begin position="228"/>
        <end position="245"/>
    </location>
</feature>
<feature type="repeat" description="WD" evidence="7">
    <location>
        <begin position="746"/>
        <end position="796"/>
    </location>
</feature>
<feature type="region of interest" description="Disordered" evidence="8">
    <location>
        <begin position="1"/>
        <end position="46"/>
    </location>
</feature>
<feature type="repeat" description="WD" evidence="7">
    <location>
        <begin position="702"/>
        <end position="743"/>
    </location>
</feature>
<feature type="compositionally biased region" description="Polar residues" evidence="8">
    <location>
        <begin position="480"/>
        <end position="496"/>
    </location>
</feature>
<evidence type="ECO:0000256" key="5">
    <source>
        <dbReference type="ARBA" id="ARBA00023163"/>
    </source>
</evidence>
<dbReference type="InterPro" id="IPR001680">
    <property type="entry name" value="WD40_rpt"/>
</dbReference>
<dbReference type="GO" id="GO:0000118">
    <property type="term" value="C:histone deacetylase complex"/>
    <property type="evidence" value="ECO:0007669"/>
    <property type="project" value="TreeGrafter"/>
</dbReference>
<dbReference type="Pfam" id="PF00400">
    <property type="entry name" value="WD40"/>
    <property type="match status" value="7"/>
</dbReference>
<evidence type="ECO:0000256" key="6">
    <source>
        <dbReference type="ARBA" id="ARBA00023242"/>
    </source>
</evidence>
<dbReference type="PROSITE" id="PS50082">
    <property type="entry name" value="WD_REPEATS_2"/>
    <property type="match status" value="6"/>
</dbReference>
<dbReference type="SMART" id="SM00667">
    <property type="entry name" value="LisH"/>
    <property type="match status" value="1"/>
</dbReference>
<feature type="region of interest" description="Disordered" evidence="8">
    <location>
        <begin position="186"/>
        <end position="369"/>
    </location>
</feature>
<comment type="subcellular location">
    <subcellularLocation>
        <location evidence="1">Nucleus</location>
    </subcellularLocation>
</comment>
<feature type="repeat" description="WD" evidence="7">
    <location>
        <begin position="797"/>
        <end position="838"/>
    </location>
</feature>
<feature type="compositionally biased region" description="Polar residues" evidence="8">
    <location>
        <begin position="321"/>
        <end position="330"/>
    </location>
</feature>
<dbReference type="InterPro" id="IPR006594">
    <property type="entry name" value="LisH"/>
</dbReference>
<dbReference type="PROSITE" id="PS50294">
    <property type="entry name" value="WD_REPEATS_REGION"/>
    <property type="match status" value="6"/>
</dbReference>
<dbReference type="PROSITE" id="PS00678">
    <property type="entry name" value="WD_REPEATS_1"/>
    <property type="match status" value="3"/>
</dbReference>
<evidence type="ECO:0000256" key="7">
    <source>
        <dbReference type="PROSITE-ProRule" id="PRU00221"/>
    </source>
</evidence>
<feature type="repeat" description="WD" evidence="7">
    <location>
        <begin position="576"/>
        <end position="608"/>
    </location>
</feature>
<dbReference type="Proteomes" id="UP001153069">
    <property type="component" value="Unassembled WGS sequence"/>
</dbReference>
<keyword evidence="3" id="KW-0677">Repeat</keyword>
<feature type="region of interest" description="Disordered" evidence="8">
    <location>
        <begin position="115"/>
        <end position="138"/>
    </location>
</feature>
<keyword evidence="5" id="KW-0804">Transcription</keyword>
<comment type="caution">
    <text evidence="9">The sequence shown here is derived from an EMBL/GenBank/DDBJ whole genome shotgun (WGS) entry which is preliminary data.</text>
</comment>
<feature type="region of interest" description="Disordered" evidence="8">
    <location>
        <begin position="383"/>
        <end position="513"/>
    </location>
</feature>
<proteinExistence type="predicted"/>
<dbReference type="SUPFAM" id="SSF50978">
    <property type="entry name" value="WD40 repeat-like"/>
    <property type="match status" value="1"/>
</dbReference>
<dbReference type="InterPro" id="IPR036322">
    <property type="entry name" value="WD40_repeat_dom_sf"/>
</dbReference>
<feature type="compositionally biased region" description="Low complexity" evidence="8">
    <location>
        <begin position="17"/>
        <end position="31"/>
    </location>
</feature>
<keyword evidence="4" id="KW-0805">Transcription regulation</keyword>
<dbReference type="InterPro" id="IPR019775">
    <property type="entry name" value="WD40_repeat_CS"/>
</dbReference>
<keyword evidence="10" id="KW-1185">Reference proteome</keyword>
<dbReference type="PANTHER" id="PTHR22846">
    <property type="entry name" value="WD40 REPEAT PROTEIN"/>
    <property type="match status" value="1"/>
</dbReference>
<dbReference type="AlphaFoldDB" id="A0A9N8HLL1"/>
<accession>A0A9N8HLL1</accession>
<feature type="repeat" description="WD" evidence="7">
    <location>
        <begin position="617"/>
        <end position="651"/>
    </location>
</feature>
<dbReference type="FunFam" id="2.130.10.10:FF:000218">
    <property type="entry name" value="WD40 repeat-containing protein HOS15"/>
    <property type="match status" value="1"/>
</dbReference>
<dbReference type="FunFam" id="1.20.960.30:FF:000001">
    <property type="entry name" value="F-box-like/WD repeat-containing protein TBL1XR1"/>
    <property type="match status" value="1"/>
</dbReference>
<dbReference type="InterPro" id="IPR045183">
    <property type="entry name" value="Ebi-like"/>
</dbReference>
<dbReference type="EMBL" id="CAICTM010000923">
    <property type="protein sequence ID" value="CAB9518336.1"/>
    <property type="molecule type" value="Genomic_DNA"/>
</dbReference>
<dbReference type="Pfam" id="PF08513">
    <property type="entry name" value="LisH"/>
    <property type="match status" value="1"/>
</dbReference>
<dbReference type="CDD" id="cd00200">
    <property type="entry name" value="WD40"/>
    <property type="match status" value="1"/>
</dbReference>
<organism evidence="9 10">
    <name type="scientific">Seminavis robusta</name>
    <dbReference type="NCBI Taxonomy" id="568900"/>
    <lineage>
        <taxon>Eukaryota</taxon>
        <taxon>Sar</taxon>
        <taxon>Stramenopiles</taxon>
        <taxon>Ochrophyta</taxon>
        <taxon>Bacillariophyta</taxon>
        <taxon>Bacillariophyceae</taxon>
        <taxon>Bacillariophycidae</taxon>
        <taxon>Naviculales</taxon>
        <taxon>Naviculaceae</taxon>
        <taxon>Seminavis</taxon>
    </lineage>
</organism>
<keyword evidence="2 7" id="KW-0853">WD repeat</keyword>
<feature type="repeat" description="WD" evidence="7">
    <location>
        <begin position="520"/>
        <end position="554"/>
    </location>
</feature>
<evidence type="ECO:0000256" key="4">
    <source>
        <dbReference type="ARBA" id="ARBA00023015"/>
    </source>
</evidence>
<evidence type="ECO:0000256" key="3">
    <source>
        <dbReference type="ARBA" id="ARBA00022737"/>
    </source>
</evidence>
<feature type="compositionally biased region" description="Polar residues" evidence="8">
    <location>
        <begin position="1"/>
        <end position="10"/>
    </location>
</feature>
<evidence type="ECO:0000256" key="8">
    <source>
        <dbReference type="SAM" id="MobiDB-lite"/>
    </source>
</evidence>
<feature type="compositionally biased region" description="Polar residues" evidence="8">
    <location>
        <begin position="398"/>
        <end position="428"/>
    </location>
</feature>